<gene>
    <name evidence="2" type="ORF">WMY93_007948</name>
</gene>
<organism evidence="2 3">
    <name type="scientific">Mugilogobius chulae</name>
    <name type="common">yellowstripe goby</name>
    <dbReference type="NCBI Taxonomy" id="88201"/>
    <lineage>
        <taxon>Eukaryota</taxon>
        <taxon>Metazoa</taxon>
        <taxon>Chordata</taxon>
        <taxon>Craniata</taxon>
        <taxon>Vertebrata</taxon>
        <taxon>Euteleostomi</taxon>
        <taxon>Actinopterygii</taxon>
        <taxon>Neopterygii</taxon>
        <taxon>Teleostei</taxon>
        <taxon>Neoteleostei</taxon>
        <taxon>Acanthomorphata</taxon>
        <taxon>Gobiaria</taxon>
        <taxon>Gobiiformes</taxon>
        <taxon>Gobioidei</taxon>
        <taxon>Gobiidae</taxon>
        <taxon>Gobionellinae</taxon>
        <taxon>Mugilogobius</taxon>
    </lineage>
</organism>
<feature type="region of interest" description="Disordered" evidence="1">
    <location>
        <begin position="184"/>
        <end position="241"/>
    </location>
</feature>
<reference evidence="3" key="1">
    <citation type="submission" date="2024-04" db="EMBL/GenBank/DDBJ databases">
        <title>Salinicola lusitanus LLJ914,a marine bacterium isolated from the Okinawa Trough.</title>
        <authorList>
            <person name="Li J."/>
        </authorList>
    </citation>
    <scope>NUCLEOTIDE SEQUENCE [LARGE SCALE GENOMIC DNA]</scope>
</reference>
<evidence type="ECO:0000256" key="1">
    <source>
        <dbReference type="SAM" id="MobiDB-lite"/>
    </source>
</evidence>
<name>A0AAW0PEL7_9GOBI</name>
<protein>
    <submittedName>
        <fullName evidence="2">Uncharacterized protein</fullName>
    </submittedName>
</protein>
<evidence type="ECO:0000313" key="2">
    <source>
        <dbReference type="EMBL" id="KAK7925638.1"/>
    </source>
</evidence>
<feature type="compositionally biased region" description="Basic and acidic residues" evidence="1">
    <location>
        <begin position="106"/>
        <end position="122"/>
    </location>
</feature>
<keyword evidence="3" id="KW-1185">Reference proteome</keyword>
<feature type="compositionally biased region" description="Polar residues" evidence="1">
    <location>
        <begin position="80"/>
        <end position="102"/>
    </location>
</feature>
<comment type="caution">
    <text evidence="2">The sequence shown here is derived from an EMBL/GenBank/DDBJ whole genome shotgun (WGS) entry which is preliminary data.</text>
</comment>
<feature type="compositionally biased region" description="Low complexity" evidence="1">
    <location>
        <begin position="68"/>
        <end position="79"/>
    </location>
</feature>
<dbReference type="EMBL" id="JBBPFD010000005">
    <property type="protein sequence ID" value="KAK7925638.1"/>
    <property type="molecule type" value="Genomic_DNA"/>
</dbReference>
<accession>A0AAW0PEL7</accession>
<dbReference type="AlphaFoldDB" id="A0AAW0PEL7"/>
<feature type="compositionally biased region" description="Basic and acidic residues" evidence="1">
    <location>
        <begin position="184"/>
        <end position="212"/>
    </location>
</feature>
<dbReference type="Proteomes" id="UP001460270">
    <property type="component" value="Unassembled WGS sequence"/>
</dbReference>
<feature type="region of interest" description="Disordered" evidence="1">
    <location>
        <begin position="63"/>
        <end position="122"/>
    </location>
</feature>
<proteinExistence type="predicted"/>
<sequence>MGRLRRRVEELVRKKKQDTPLKTLFRKMGLKAQMGKKIYEALPEEGELGHVQTVQPKVLETAAEPRAQTSDSDSSSTQSLVIDTSYTSEEQRSPVDTSSSLPSPEVFREEQYGCTAKKGDRDRVEHGTFRLDEELTDLLLPIKNSTLLDLSHAETILMHQPPNLSTIMDAPTVLAEISLQENRKPSVNDELVKDKSKRESTSSPKQKSEETVRAPPSSPHRDVEPDTETPNGKQNLDSDEGGVFFDFGSDAEHDSYFCRMRERCLKLKNAAVFPLTTAKLKN</sequence>
<evidence type="ECO:0000313" key="3">
    <source>
        <dbReference type="Proteomes" id="UP001460270"/>
    </source>
</evidence>